<sequence>MANTSSRTLRLLSLLQTHRYWPGRELADRLGVSVRTLRRDVDRLRELGYPVDANRGVDGGYQLAAGAALPPLVIDDEEAVAVAIGLRVATQAAIAGIEESSVRALTKIIQVMPPRLRRRVDTLRTVTVPAAWTGGPTVDAEILTTLAQACRDEEQLRFSYTAHGGVRSERQVEPHRLVSLGRRWYLVAYDLTRHDWRSFRLDRVAEPRSTATRFRPRELPAEDAAAFVRAGIDNRSVTTTVEVLVHAAAEEVRAKVGQWATVEDAGKVNSAEAGKENSEDRCRLLMTVDSLDWVLMTVGVVGAEFEVVNPPELAERVREWSARFGRAVAARDGARTAPAAAEVTG</sequence>
<dbReference type="GO" id="GO:0003677">
    <property type="term" value="F:DNA binding"/>
    <property type="evidence" value="ECO:0007669"/>
    <property type="project" value="UniProtKB-KW"/>
</dbReference>
<dbReference type="PANTHER" id="PTHR34580:SF3">
    <property type="entry name" value="PROTEIN PAFB"/>
    <property type="match status" value="1"/>
</dbReference>
<dbReference type="SUPFAM" id="SSF46785">
    <property type="entry name" value="Winged helix' DNA-binding domain"/>
    <property type="match status" value="1"/>
</dbReference>
<dbReference type="PROSITE" id="PS00894">
    <property type="entry name" value="HTH_DEOR_1"/>
    <property type="match status" value="1"/>
</dbReference>
<dbReference type="InterPro" id="IPR018356">
    <property type="entry name" value="Tscrpt_reg_HTH_DeoR_CS"/>
</dbReference>
<dbReference type="OrthoDB" id="8555652at2"/>
<dbReference type="PANTHER" id="PTHR34580">
    <property type="match status" value="1"/>
</dbReference>
<accession>A0A1H1VC78</accession>
<feature type="domain" description="HTH deoR-type" evidence="4">
    <location>
        <begin position="4"/>
        <end position="59"/>
    </location>
</feature>
<keyword evidence="1" id="KW-0805">Transcription regulation</keyword>
<dbReference type="AlphaFoldDB" id="A0A1H1VC78"/>
<keyword evidence="3" id="KW-0804">Transcription</keyword>
<evidence type="ECO:0000259" key="4">
    <source>
        <dbReference type="PROSITE" id="PS51000"/>
    </source>
</evidence>
<name>A0A1H1VC78_9ACTN</name>
<dbReference type="PROSITE" id="PS52050">
    <property type="entry name" value="WYL"/>
    <property type="match status" value="1"/>
</dbReference>
<gene>
    <name evidence="5" type="ORF">SAMN04489717_4002</name>
</gene>
<keyword evidence="2 5" id="KW-0238">DNA-binding</keyword>
<dbReference type="Pfam" id="PF08279">
    <property type="entry name" value="HTH_11"/>
    <property type="match status" value="1"/>
</dbReference>
<dbReference type="Pfam" id="PF25583">
    <property type="entry name" value="WCX"/>
    <property type="match status" value="1"/>
</dbReference>
<evidence type="ECO:0000313" key="5">
    <source>
        <dbReference type="EMBL" id="SDS82377.1"/>
    </source>
</evidence>
<dbReference type="Gene3D" id="1.10.10.10">
    <property type="entry name" value="Winged helix-like DNA-binding domain superfamily/Winged helix DNA-binding domain"/>
    <property type="match status" value="1"/>
</dbReference>
<dbReference type="InterPro" id="IPR057727">
    <property type="entry name" value="WCX_dom"/>
</dbReference>
<dbReference type="InterPro" id="IPR013196">
    <property type="entry name" value="HTH_11"/>
</dbReference>
<dbReference type="RefSeq" id="WP_092655138.1">
    <property type="nucleotide sequence ID" value="NZ_LT629732.1"/>
</dbReference>
<dbReference type="Pfam" id="PF13280">
    <property type="entry name" value="WYL"/>
    <property type="match status" value="1"/>
</dbReference>
<keyword evidence="6" id="KW-1185">Reference proteome</keyword>
<dbReference type="InterPro" id="IPR036388">
    <property type="entry name" value="WH-like_DNA-bd_sf"/>
</dbReference>
<dbReference type="EMBL" id="LT629732">
    <property type="protein sequence ID" value="SDS82377.1"/>
    <property type="molecule type" value="Genomic_DNA"/>
</dbReference>
<protein>
    <submittedName>
        <fullName evidence="5">Predicted DNA-binding transcriptional regulator YafY, contains an HTH and WYL domains</fullName>
    </submittedName>
</protein>
<evidence type="ECO:0000256" key="3">
    <source>
        <dbReference type="ARBA" id="ARBA00023163"/>
    </source>
</evidence>
<evidence type="ECO:0000313" key="6">
    <source>
        <dbReference type="Proteomes" id="UP000198983"/>
    </source>
</evidence>
<dbReference type="PIRSF" id="PIRSF016838">
    <property type="entry name" value="PafC"/>
    <property type="match status" value="1"/>
</dbReference>
<evidence type="ECO:0000256" key="1">
    <source>
        <dbReference type="ARBA" id="ARBA00023015"/>
    </source>
</evidence>
<dbReference type="STRING" id="117157.SAMN04489717_4002"/>
<dbReference type="InterPro" id="IPR001034">
    <property type="entry name" value="DeoR_HTH"/>
</dbReference>
<dbReference type="PROSITE" id="PS51000">
    <property type="entry name" value="HTH_DEOR_2"/>
    <property type="match status" value="1"/>
</dbReference>
<dbReference type="InterPro" id="IPR036390">
    <property type="entry name" value="WH_DNA-bd_sf"/>
</dbReference>
<organism evidence="5 6">
    <name type="scientific">Actinopolymorpha singaporensis</name>
    <dbReference type="NCBI Taxonomy" id="117157"/>
    <lineage>
        <taxon>Bacteria</taxon>
        <taxon>Bacillati</taxon>
        <taxon>Actinomycetota</taxon>
        <taxon>Actinomycetes</taxon>
        <taxon>Propionibacteriales</taxon>
        <taxon>Actinopolymorphaceae</taxon>
        <taxon>Actinopolymorpha</taxon>
    </lineage>
</organism>
<reference evidence="5 6" key="1">
    <citation type="submission" date="2016-10" db="EMBL/GenBank/DDBJ databases">
        <authorList>
            <person name="de Groot N.N."/>
        </authorList>
    </citation>
    <scope>NUCLEOTIDE SEQUENCE [LARGE SCALE GENOMIC DNA]</scope>
    <source>
        <strain evidence="5 6">DSM 22024</strain>
    </source>
</reference>
<dbReference type="InterPro" id="IPR026881">
    <property type="entry name" value="WYL_dom"/>
</dbReference>
<dbReference type="InterPro" id="IPR051534">
    <property type="entry name" value="CBASS_pafABC_assoc_protein"/>
</dbReference>
<dbReference type="InterPro" id="IPR028349">
    <property type="entry name" value="PafC-like"/>
</dbReference>
<dbReference type="GO" id="GO:0003700">
    <property type="term" value="F:DNA-binding transcription factor activity"/>
    <property type="evidence" value="ECO:0007669"/>
    <property type="project" value="InterPro"/>
</dbReference>
<dbReference type="Proteomes" id="UP000198983">
    <property type="component" value="Chromosome I"/>
</dbReference>
<proteinExistence type="predicted"/>
<evidence type="ECO:0000256" key="2">
    <source>
        <dbReference type="ARBA" id="ARBA00023125"/>
    </source>
</evidence>